<dbReference type="Gene3D" id="1.20.1260.100">
    <property type="entry name" value="TspO/MBR protein"/>
    <property type="match status" value="1"/>
</dbReference>
<dbReference type="AlphaFoldDB" id="A0A9R1WV46"/>
<organism evidence="7 8">
    <name type="scientific">Lactuca sativa</name>
    <name type="common">Garden lettuce</name>
    <dbReference type="NCBI Taxonomy" id="4236"/>
    <lineage>
        <taxon>Eukaryota</taxon>
        <taxon>Viridiplantae</taxon>
        <taxon>Streptophyta</taxon>
        <taxon>Embryophyta</taxon>
        <taxon>Tracheophyta</taxon>
        <taxon>Spermatophyta</taxon>
        <taxon>Magnoliopsida</taxon>
        <taxon>eudicotyledons</taxon>
        <taxon>Gunneridae</taxon>
        <taxon>Pentapetalae</taxon>
        <taxon>asterids</taxon>
        <taxon>campanulids</taxon>
        <taxon>Asterales</taxon>
        <taxon>Asteraceae</taxon>
        <taxon>Cichorioideae</taxon>
        <taxon>Cichorieae</taxon>
        <taxon>Lactucinae</taxon>
        <taxon>Lactuca</taxon>
    </lineage>
</organism>
<evidence type="ECO:0000256" key="3">
    <source>
        <dbReference type="ARBA" id="ARBA00022692"/>
    </source>
</evidence>
<dbReference type="PANTHER" id="PTHR10057">
    <property type="entry name" value="PERIPHERAL-TYPE BENZODIAZEPINE RECEPTOR"/>
    <property type="match status" value="1"/>
</dbReference>
<feature type="transmembrane region" description="Helical" evidence="6">
    <location>
        <begin position="120"/>
        <end position="141"/>
    </location>
</feature>
<dbReference type="CDD" id="cd15904">
    <property type="entry name" value="TSPO_MBR"/>
    <property type="match status" value="1"/>
</dbReference>
<comment type="similarity">
    <text evidence="2">Belongs to the TspO/BZRP family.</text>
</comment>
<keyword evidence="5 6" id="KW-0472">Membrane</keyword>
<proteinExistence type="inferred from homology"/>
<feature type="transmembrane region" description="Helical" evidence="6">
    <location>
        <begin position="96"/>
        <end position="114"/>
    </location>
</feature>
<keyword evidence="3 6" id="KW-0812">Transmembrane</keyword>
<feature type="transmembrane region" description="Helical" evidence="6">
    <location>
        <begin position="153"/>
        <end position="170"/>
    </location>
</feature>
<accession>A0A9R1WV46</accession>
<dbReference type="Gramene" id="rna-gnl|WGS:NBSK|LSAT_9X1141_mrna">
    <property type="protein sequence ID" value="cds-PLY79277.1"/>
    <property type="gene ID" value="gene-LSAT_9X1141"/>
</dbReference>
<dbReference type="Proteomes" id="UP000235145">
    <property type="component" value="Unassembled WGS sequence"/>
</dbReference>
<dbReference type="FunFam" id="1.20.1260.100:FF:000001">
    <property type="entry name" value="translocator protein 2"/>
    <property type="match status" value="1"/>
</dbReference>
<sequence>MTINVARTRSQKKPSTASRGVRSLGIAIAIPVALTVSNIMMFGETDTFHYQDLDRPFWIPPLWALHLTCVSSAFVMGLSAWLVWADSGFHRTPMAIFMYLAQLGLGLAWDSIFFKVGPTQMGLGVSFGHMLTIFSCSRMFARINPIAGDLVKLCLLWTLFLTFVNLHFVLEE</sequence>
<dbReference type="Pfam" id="PF03073">
    <property type="entry name" value="TspO_MBR"/>
    <property type="match status" value="1"/>
</dbReference>
<evidence type="ECO:0000256" key="5">
    <source>
        <dbReference type="ARBA" id="ARBA00023136"/>
    </source>
</evidence>
<protein>
    <submittedName>
        <fullName evidence="7">Uncharacterized protein</fullName>
    </submittedName>
</protein>
<dbReference type="PIRSF" id="PIRSF005859">
    <property type="entry name" value="PBR"/>
    <property type="match status" value="1"/>
</dbReference>
<dbReference type="EMBL" id="NBSK02000009">
    <property type="protein sequence ID" value="KAJ0188736.1"/>
    <property type="molecule type" value="Genomic_DNA"/>
</dbReference>
<evidence type="ECO:0000256" key="1">
    <source>
        <dbReference type="ARBA" id="ARBA00004141"/>
    </source>
</evidence>
<comment type="subcellular location">
    <subcellularLocation>
        <location evidence="1">Membrane</location>
        <topology evidence="1">Multi-pass membrane protein</topology>
    </subcellularLocation>
</comment>
<feature type="transmembrane region" description="Helical" evidence="6">
    <location>
        <begin position="21"/>
        <end position="43"/>
    </location>
</feature>
<evidence type="ECO:0000256" key="6">
    <source>
        <dbReference type="SAM" id="Phobius"/>
    </source>
</evidence>
<dbReference type="InterPro" id="IPR038330">
    <property type="entry name" value="TspO/MBR-related_sf"/>
</dbReference>
<evidence type="ECO:0000313" key="7">
    <source>
        <dbReference type="EMBL" id="KAJ0188736.1"/>
    </source>
</evidence>
<evidence type="ECO:0000256" key="4">
    <source>
        <dbReference type="ARBA" id="ARBA00022989"/>
    </source>
</evidence>
<dbReference type="GO" id="GO:0033013">
    <property type="term" value="P:tetrapyrrole metabolic process"/>
    <property type="evidence" value="ECO:0007669"/>
    <property type="project" value="UniProtKB-ARBA"/>
</dbReference>
<keyword evidence="8" id="KW-1185">Reference proteome</keyword>
<feature type="transmembrane region" description="Helical" evidence="6">
    <location>
        <begin position="63"/>
        <end position="84"/>
    </location>
</feature>
<dbReference type="InterPro" id="IPR004307">
    <property type="entry name" value="TspO_MBR"/>
</dbReference>
<reference evidence="7 8" key="1">
    <citation type="journal article" date="2017" name="Nat. Commun.">
        <title>Genome assembly with in vitro proximity ligation data and whole-genome triplication in lettuce.</title>
        <authorList>
            <person name="Reyes-Chin-Wo S."/>
            <person name="Wang Z."/>
            <person name="Yang X."/>
            <person name="Kozik A."/>
            <person name="Arikit S."/>
            <person name="Song C."/>
            <person name="Xia L."/>
            <person name="Froenicke L."/>
            <person name="Lavelle D.O."/>
            <person name="Truco M.J."/>
            <person name="Xia R."/>
            <person name="Zhu S."/>
            <person name="Xu C."/>
            <person name="Xu H."/>
            <person name="Xu X."/>
            <person name="Cox K."/>
            <person name="Korf I."/>
            <person name="Meyers B.C."/>
            <person name="Michelmore R.W."/>
        </authorList>
    </citation>
    <scope>NUCLEOTIDE SEQUENCE [LARGE SCALE GENOMIC DNA]</scope>
    <source>
        <strain evidence="8">cv. Salinas</strain>
        <tissue evidence="7">Seedlings</tissue>
    </source>
</reference>
<dbReference type="GO" id="GO:0016020">
    <property type="term" value="C:membrane"/>
    <property type="evidence" value="ECO:0000318"/>
    <property type="project" value="GO_Central"/>
</dbReference>
<comment type="caution">
    <text evidence="7">The sequence shown here is derived from an EMBL/GenBank/DDBJ whole genome shotgun (WGS) entry which is preliminary data.</text>
</comment>
<keyword evidence="4 6" id="KW-1133">Transmembrane helix</keyword>
<gene>
    <name evidence="7" type="ORF">LSAT_V11C900456280</name>
</gene>
<name>A0A9R1WV46_LACSA</name>
<evidence type="ECO:0000256" key="2">
    <source>
        <dbReference type="ARBA" id="ARBA00007524"/>
    </source>
</evidence>
<dbReference type="PANTHER" id="PTHR10057:SF0">
    <property type="entry name" value="TRANSLOCATOR PROTEIN"/>
    <property type="match status" value="1"/>
</dbReference>
<evidence type="ECO:0000313" key="8">
    <source>
        <dbReference type="Proteomes" id="UP000235145"/>
    </source>
</evidence>